<dbReference type="STRING" id="576137.A0A1L7WU00"/>
<gene>
    <name evidence="2" type="ORF">PAC_06130</name>
</gene>
<keyword evidence="3" id="KW-1185">Reference proteome</keyword>
<organism evidence="2 3">
    <name type="scientific">Phialocephala subalpina</name>
    <dbReference type="NCBI Taxonomy" id="576137"/>
    <lineage>
        <taxon>Eukaryota</taxon>
        <taxon>Fungi</taxon>
        <taxon>Dikarya</taxon>
        <taxon>Ascomycota</taxon>
        <taxon>Pezizomycotina</taxon>
        <taxon>Leotiomycetes</taxon>
        <taxon>Helotiales</taxon>
        <taxon>Mollisiaceae</taxon>
        <taxon>Phialocephala</taxon>
        <taxon>Phialocephala fortinii species complex</taxon>
    </lineage>
</organism>
<dbReference type="Proteomes" id="UP000184330">
    <property type="component" value="Unassembled WGS sequence"/>
</dbReference>
<sequence length="174" mass="19177">MSSINMISIVMFFLGLFTLVSANTIKFQNLDSQPREICWYPPQGYPAIHSSVIKPFDSITVGLSGRQDDTFISGIGYQFHPINAGGGEAACVQPTIVGEITFQGYQGNTYYDISAVDNCCQNNGIHYFYPHNDASAPHSGCFNFPCGGVYIKPGDPQTKITTWDTDMIVLLWNN</sequence>
<name>A0A1L7WU00_9HELO</name>
<dbReference type="EMBL" id="FJOG01000007">
    <property type="protein sequence ID" value="CZR56242.1"/>
    <property type="molecule type" value="Genomic_DNA"/>
</dbReference>
<protein>
    <submittedName>
        <fullName evidence="2">Uncharacterized protein</fullName>
    </submittedName>
</protein>
<dbReference type="OrthoDB" id="3513524at2759"/>
<reference evidence="2 3" key="1">
    <citation type="submission" date="2016-03" db="EMBL/GenBank/DDBJ databases">
        <authorList>
            <person name="Ploux O."/>
        </authorList>
    </citation>
    <scope>NUCLEOTIDE SEQUENCE [LARGE SCALE GENOMIC DNA]</scope>
    <source>
        <strain evidence="2 3">UAMH 11012</strain>
    </source>
</reference>
<dbReference type="AlphaFoldDB" id="A0A1L7WU00"/>
<accession>A0A1L7WU00</accession>
<evidence type="ECO:0000313" key="3">
    <source>
        <dbReference type="Proteomes" id="UP000184330"/>
    </source>
</evidence>
<evidence type="ECO:0000313" key="2">
    <source>
        <dbReference type="EMBL" id="CZR56242.1"/>
    </source>
</evidence>
<proteinExistence type="predicted"/>
<feature type="chain" id="PRO_5012928023" evidence="1">
    <location>
        <begin position="23"/>
        <end position="174"/>
    </location>
</feature>
<feature type="signal peptide" evidence="1">
    <location>
        <begin position="1"/>
        <end position="22"/>
    </location>
</feature>
<keyword evidence="1" id="KW-0732">Signal</keyword>
<evidence type="ECO:0000256" key="1">
    <source>
        <dbReference type="SAM" id="SignalP"/>
    </source>
</evidence>